<gene>
    <name evidence="3" type="ORF">QEH52_20315</name>
</gene>
<evidence type="ECO:0000313" key="4">
    <source>
        <dbReference type="Proteomes" id="UP001225316"/>
    </source>
</evidence>
<proteinExistence type="inferred from homology"/>
<dbReference type="SUPFAM" id="SSF82771">
    <property type="entry name" value="GIY-YIG endonuclease"/>
    <property type="match status" value="1"/>
</dbReference>
<dbReference type="InterPro" id="IPR000305">
    <property type="entry name" value="GIY-YIG_endonuc"/>
</dbReference>
<dbReference type="PANTHER" id="PTHR34477:SF1">
    <property type="entry name" value="UPF0213 PROTEIN YHBQ"/>
    <property type="match status" value="1"/>
</dbReference>
<dbReference type="EMBL" id="JARXHW010000273">
    <property type="protein sequence ID" value="MDQ8209874.1"/>
    <property type="molecule type" value="Genomic_DNA"/>
</dbReference>
<dbReference type="PANTHER" id="PTHR34477">
    <property type="entry name" value="UPF0213 PROTEIN YHBQ"/>
    <property type="match status" value="1"/>
</dbReference>
<comment type="similarity">
    <text evidence="1">Belongs to the UPF0213 family.</text>
</comment>
<dbReference type="Pfam" id="PF01541">
    <property type="entry name" value="GIY-YIG"/>
    <property type="match status" value="1"/>
</dbReference>
<sequence length="105" mass="12244">MEFPKDLKRVECPEPVEGLSWVYILLMRNGMLYVGQTKNVSNRMRRHAEGSGSRQAKQLKDFTLVYTEGPMETTATIKRERQLKKWSRAKKVALIRGDFEKLKTL</sequence>
<name>A0ABU1B2E0_9BACT</name>
<protein>
    <submittedName>
        <fullName evidence="3">GIY-YIG nuclease family protein</fullName>
    </submittedName>
</protein>
<dbReference type="SMART" id="SM00465">
    <property type="entry name" value="GIYc"/>
    <property type="match status" value="1"/>
</dbReference>
<dbReference type="InterPro" id="IPR035901">
    <property type="entry name" value="GIY-YIG_endonuc_sf"/>
</dbReference>
<feature type="domain" description="GIY-YIG" evidence="2">
    <location>
        <begin position="18"/>
        <end position="93"/>
    </location>
</feature>
<evidence type="ECO:0000313" key="3">
    <source>
        <dbReference type="EMBL" id="MDQ8209874.1"/>
    </source>
</evidence>
<evidence type="ECO:0000256" key="1">
    <source>
        <dbReference type="ARBA" id="ARBA00007435"/>
    </source>
</evidence>
<keyword evidence="4" id="KW-1185">Reference proteome</keyword>
<dbReference type="Gene3D" id="3.40.1440.10">
    <property type="entry name" value="GIY-YIG endonuclease"/>
    <property type="match status" value="1"/>
</dbReference>
<organism evidence="3 4">
    <name type="scientific">Thalassobacterium maritimum</name>
    <dbReference type="NCBI Taxonomy" id="3041265"/>
    <lineage>
        <taxon>Bacteria</taxon>
        <taxon>Pseudomonadati</taxon>
        <taxon>Verrucomicrobiota</taxon>
        <taxon>Opitutia</taxon>
        <taxon>Puniceicoccales</taxon>
        <taxon>Coraliomargaritaceae</taxon>
        <taxon>Thalassobacterium</taxon>
    </lineage>
</organism>
<reference evidence="3 4" key="1">
    <citation type="submission" date="2023-04" db="EMBL/GenBank/DDBJ databases">
        <title>A novel bacteria isolated from coastal sediment.</title>
        <authorList>
            <person name="Liu X.-J."/>
            <person name="Du Z.-J."/>
        </authorList>
    </citation>
    <scope>NUCLEOTIDE SEQUENCE [LARGE SCALE GENOMIC DNA]</scope>
    <source>
        <strain evidence="3 4">SDUM461003</strain>
    </source>
</reference>
<dbReference type="PROSITE" id="PS50164">
    <property type="entry name" value="GIY_YIG"/>
    <property type="match status" value="1"/>
</dbReference>
<accession>A0ABU1B2E0</accession>
<dbReference type="InterPro" id="IPR050190">
    <property type="entry name" value="UPF0213_domain"/>
</dbReference>
<feature type="non-terminal residue" evidence="3">
    <location>
        <position position="105"/>
    </location>
</feature>
<comment type="caution">
    <text evidence="3">The sequence shown here is derived from an EMBL/GenBank/DDBJ whole genome shotgun (WGS) entry which is preliminary data.</text>
</comment>
<evidence type="ECO:0000259" key="2">
    <source>
        <dbReference type="PROSITE" id="PS50164"/>
    </source>
</evidence>
<dbReference type="RefSeq" id="WP_308952786.1">
    <property type="nucleotide sequence ID" value="NZ_JARXHW010000273.1"/>
</dbReference>
<dbReference type="Proteomes" id="UP001225316">
    <property type="component" value="Unassembled WGS sequence"/>
</dbReference>